<dbReference type="EMBL" id="MF101451">
    <property type="protein sequence ID" value="ARW68213.1"/>
    <property type="molecule type" value="Genomic_DNA"/>
</dbReference>
<organism evidence="2">
    <name type="scientific">Chondria sp.</name>
    <name type="common">in: red algae</name>
    <dbReference type="NCBI Taxonomy" id="1982705"/>
    <lineage>
        <taxon>Eukaryota</taxon>
        <taxon>Rhodophyta</taxon>
        <taxon>Florideophyceae</taxon>
        <taxon>Rhodymeniophycidae</taxon>
        <taxon>Ceramiales</taxon>
        <taxon>Rhodomelaceae</taxon>
        <taxon>Chondrieae</taxon>
        <taxon>Chondria</taxon>
    </lineage>
</organism>
<geneLocation type="chloroplast" evidence="2"/>
<keyword evidence="2" id="KW-0934">Plastid</keyword>
<name>A0A1Z1MQ43_9FLOR</name>
<evidence type="ECO:0000313" key="2">
    <source>
        <dbReference type="EMBL" id="ARW68213.1"/>
    </source>
</evidence>
<keyword evidence="1" id="KW-0472">Membrane</keyword>
<keyword evidence="1" id="KW-0812">Transmembrane</keyword>
<dbReference type="InterPro" id="IPR022552">
    <property type="entry name" value="UPF_Ycf55"/>
</dbReference>
<dbReference type="InterPro" id="IPR017077">
    <property type="entry name" value="Uncharacterised_Ycf55_algae"/>
</dbReference>
<accession>A0A1Z1MQ43</accession>
<dbReference type="AlphaFoldDB" id="A0A1Z1MQ43"/>
<proteinExistence type="predicted"/>
<protein>
    <recommendedName>
        <fullName evidence="3">Ycf55</fullName>
    </recommendedName>
</protein>
<sequence>MIKYWPNQPSIKLNNAIVELFVITERKIKTDLSNETNYYLYLDILNIKHKHQLFRVIINEFKILILDLIELNLNEQQLDYLDQKILTIFIEKVFNDFKQQNHQLNNNTRILLDIDKLYLIRELIVYLLFGSSKIKCSIFSFNPLYTPYNHVQILFENFIINTANTIVKNTIEDLQNSTSIYNFFKKTNKCNYLYTSNRSITLFLNNLKWQNFMEYYIYSIKSLYNEREKILLISSQGIITKYIYTSNMEKIKCLNKIQGFFLFWLEIRDLIIPKTEKILIQTSKYLVYFLVNFLSNLVIASLRLIIFYLSK</sequence>
<dbReference type="PIRSF" id="PIRSF036962">
    <property type="entry name" value="UCP036962_SignTr_Ycf55"/>
    <property type="match status" value="1"/>
</dbReference>
<reference evidence="2" key="1">
    <citation type="journal article" date="2017" name="J. Phycol.">
        <title>Analysis of chloroplast genomes and a supermatrix inform reclassification of the Rhodomelaceae (Rhodophyta).</title>
        <authorList>
            <person name="Diaz-Tapia P."/>
            <person name="Maggs C.A."/>
            <person name="West J.A."/>
            <person name="Verbruggen H."/>
        </authorList>
    </citation>
    <scope>NUCLEOTIDE SEQUENCE</scope>
    <source>
        <strain evidence="2">PD1582</strain>
    </source>
</reference>
<gene>
    <name evidence="2" type="primary">ycf55</name>
</gene>
<keyword evidence="2" id="KW-0150">Chloroplast</keyword>
<feature type="transmembrane region" description="Helical" evidence="1">
    <location>
        <begin position="285"/>
        <end position="309"/>
    </location>
</feature>
<dbReference type="Pfam" id="PF12452">
    <property type="entry name" value="DUF3685"/>
    <property type="match status" value="1"/>
</dbReference>
<keyword evidence="1" id="KW-1133">Transmembrane helix</keyword>
<evidence type="ECO:0000256" key="1">
    <source>
        <dbReference type="SAM" id="Phobius"/>
    </source>
</evidence>
<evidence type="ECO:0008006" key="3">
    <source>
        <dbReference type="Google" id="ProtNLM"/>
    </source>
</evidence>